<name>A0A8B6H503_MYTGA</name>
<dbReference type="InterPro" id="IPR027705">
    <property type="entry name" value="Flotillin_fam"/>
</dbReference>
<evidence type="ECO:0000256" key="2">
    <source>
        <dbReference type="ARBA" id="ARBA00007161"/>
    </source>
</evidence>
<dbReference type="GO" id="GO:0016600">
    <property type="term" value="C:flotillin complex"/>
    <property type="evidence" value="ECO:0007669"/>
    <property type="project" value="TreeGrafter"/>
</dbReference>
<protein>
    <submittedName>
        <fullName evidence="6">Flotillin</fullName>
    </submittedName>
</protein>
<dbReference type="PANTHER" id="PTHR13806">
    <property type="entry name" value="FLOTILLIN-RELATED"/>
    <property type="match status" value="1"/>
</dbReference>
<dbReference type="Proteomes" id="UP000596742">
    <property type="component" value="Unassembled WGS sequence"/>
</dbReference>
<dbReference type="GO" id="GO:0002020">
    <property type="term" value="F:protease binding"/>
    <property type="evidence" value="ECO:0007669"/>
    <property type="project" value="TreeGrafter"/>
</dbReference>
<comment type="caution">
    <text evidence="6">The sequence shown here is derived from an EMBL/GenBank/DDBJ whole genome shotgun (WGS) entry which is preliminary data.</text>
</comment>
<dbReference type="AlphaFoldDB" id="A0A8B6H503"/>
<evidence type="ECO:0000256" key="1">
    <source>
        <dbReference type="ARBA" id="ARBA00004370"/>
    </source>
</evidence>
<dbReference type="EMBL" id="UYJE01009554">
    <property type="protein sequence ID" value="VDI74392.1"/>
    <property type="molecule type" value="Genomic_DNA"/>
</dbReference>
<dbReference type="Gene3D" id="3.30.479.30">
    <property type="entry name" value="Band 7 domain"/>
    <property type="match status" value="1"/>
</dbReference>
<dbReference type="PANTHER" id="PTHR13806:SF46">
    <property type="entry name" value="FLOTILLIN-1-RELATED"/>
    <property type="match status" value="1"/>
</dbReference>
<evidence type="ECO:0000313" key="6">
    <source>
        <dbReference type="EMBL" id="VDI74392.1"/>
    </source>
</evidence>
<reference evidence="6" key="1">
    <citation type="submission" date="2018-11" db="EMBL/GenBank/DDBJ databases">
        <authorList>
            <person name="Alioto T."/>
            <person name="Alioto T."/>
        </authorList>
    </citation>
    <scope>NUCLEOTIDE SEQUENCE</scope>
</reference>
<organism evidence="6 7">
    <name type="scientific">Mytilus galloprovincialis</name>
    <name type="common">Mediterranean mussel</name>
    <dbReference type="NCBI Taxonomy" id="29158"/>
    <lineage>
        <taxon>Eukaryota</taxon>
        <taxon>Metazoa</taxon>
        <taxon>Spiralia</taxon>
        <taxon>Lophotrochozoa</taxon>
        <taxon>Mollusca</taxon>
        <taxon>Bivalvia</taxon>
        <taxon>Autobranchia</taxon>
        <taxon>Pteriomorphia</taxon>
        <taxon>Mytilida</taxon>
        <taxon>Mytiloidea</taxon>
        <taxon>Mytilidae</taxon>
        <taxon>Mytilinae</taxon>
        <taxon>Mytilus</taxon>
    </lineage>
</organism>
<dbReference type="InterPro" id="IPR036013">
    <property type="entry name" value="Band_7/SPFH_dom_sf"/>
</dbReference>
<evidence type="ECO:0000313" key="7">
    <source>
        <dbReference type="Proteomes" id="UP000596742"/>
    </source>
</evidence>
<dbReference type="GO" id="GO:0045807">
    <property type="term" value="P:positive regulation of endocytosis"/>
    <property type="evidence" value="ECO:0007669"/>
    <property type="project" value="TreeGrafter"/>
</dbReference>
<dbReference type="OrthoDB" id="6080404at2759"/>
<dbReference type="InterPro" id="IPR001107">
    <property type="entry name" value="Band_7"/>
</dbReference>
<gene>
    <name evidence="6" type="ORF">MGAL_10B077256</name>
</gene>
<evidence type="ECO:0000256" key="3">
    <source>
        <dbReference type="ARBA" id="ARBA00023136"/>
    </source>
</evidence>
<dbReference type="GO" id="GO:0070528">
    <property type="term" value="P:protein kinase C signaling"/>
    <property type="evidence" value="ECO:0007669"/>
    <property type="project" value="TreeGrafter"/>
</dbReference>
<dbReference type="GO" id="GO:1901890">
    <property type="term" value="P:positive regulation of cell junction assembly"/>
    <property type="evidence" value="ECO:0007669"/>
    <property type="project" value="TreeGrafter"/>
</dbReference>
<dbReference type="GO" id="GO:0072659">
    <property type="term" value="P:protein localization to plasma membrane"/>
    <property type="evidence" value="ECO:0007669"/>
    <property type="project" value="TreeGrafter"/>
</dbReference>
<keyword evidence="7" id="KW-1185">Reference proteome</keyword>
<dbReference type="Pfam" id="PF01145">
    <property type="entry name" value="Band_7"/>
    <property type="match status" value="1"/>
</dbReference>
<feature type="domain" description="Band 7" evidence="5">
    <location>
        <begin position="7"/>
        <end position="70"/>
    </location>
</feature>
<comment type="similarity">
    <text evidence="2 4">Belongs to the band 7/mec-2 family. Flotillin subfamily.</text>
</comment>
<dbReference type="SUPFAM" id="SSF117892">
    <property type="entry name" value="Band 7/SPFH domain"/>
    <property type="match status" value="1"/>
</dbReference>
<comment type="subcellular location">
    <subcellularLocation>
        <location evidence="1">Membrane</location>
    </subcellularLocation>
</comment>
<feature type="non-terminal residue" evidence="6">
    <location>
        <position position="71"/>
    </location>
</feature>
<accession>A0A8B6H503</accession>
<evidence type="ECO:0000256" key="4">
    <source>
        <dbReference type="RuleBase" id="RU366054"/>
    </source>
</evidence>
<dbReference type="GO" id="GO:2000049">
    <property type="term" value="P:positive regulation of cell-cell adhesion mediated by cadherin"/>
    <property type="evidence" value="ECO:0007669"/>
    <property type="project" value="TreeGrafter"/>
</dbReference>
<dbReference type="GO" id="GO:0031410">
    <property type="term" value="C:cytoplasmic vesicle"/>
    <property type="evidence" value="ECO:0007669"/>
    <property type="project" value="TreeGrafter"/>
</dbReference>
<sequence length="71" mass="7700">MGFETCGPNEVMVVSGCCHGRSLFVPGGRCFVWPVIQKLQRLSLNTMTLHIESPNVYTQFGVAISVTGVAQ</sequence>
<proteinExistence type="inferred from homology"/>
<evidence type="ECO:0000259" key="5">
    <source>
        <dbReference type="Pfam" id="PF01145"/>
    </source>
</evidence>
<keyword evidence="3" id="KW-0472">Membrane</keyword>
<dbReference type="GO" id="GO:0002090">
    <property type="term" value="P:regulation of receptor internalization"/>
    <property type="evidence" value="ECO:0007669"/>
    <property type="project" value="TreeGrafter"/>
</dbReference>